<reference evidence="2" key="1">
    <citation type="submission" date="2014-11" db="EMBL/GenBank/DDBJ databases">
        <authorList>
            <person name="Amaro Gonzalez C."/>
        </authorList>
    </citation>
    <scope>NUCLEOTIDE SEQUENCE</scope>
</reference>
<feature type="region of interest" description="Disordered" evidence="1">
    <location>
        <begin position="1"/>
        <end position="24"/>
    </location>
</feature>
<sequence>MQMKFKQTIKQKDQKQYKIPSDIY</sequence>
<organism evidence="2">
    <name type="scientific">Anguilla anguilla</name>
    <name type="common">European freshwater eel</name>
    <name type="synonym">Muraena anguilla</name>
    <dbReference type="NCBI Taxonomy" id="7936"/>
    <lineage>
        <taxon>Eukaryota</taxon>
        <taxon>Metazoa</taxon>
        <taxon>Chordata</taxon>
        <taxon>Craniata</taxon>
        <taxon>Vertebrata</taxon>
        <taxon>Euteleostomi</taxon>
        <taxon>Actinopterygii</taxon>
        <taxon>Neopterygii</taxon>
        <taxon>Teleostei</taxon>
        <taxon>Anguilliformes</taxon>
        <taxon>Anguillidae</taxon>
        <taxon>Anguilla</taxon>
    </lineage>
</organism>
<dbReference type="AlphaFoldDB" id="A0A0E9TSU3"/>
<name>A0A0E9TSU3_ANGAN</name>
<reference evidence="2" key="2">
    <citation type="journal article" date="2015" name="Fish Shellfish Immunol.">
        <title>Early steps in the European eel (Anguilla anguilla)-Vibrio vulnificus interaction in the gills: Role of the RtxA13 toxin.</title>
        <authorList>
            <person name="Callol A."/>
            <person name="Pajuelo D."/>
            <person name="Ebbesson L."/>
            <person name="Teles M."/>
            <person name="MacKenzie S."/>
            <person name="Amaro C."/>
        </authorList>
    </citation>
    <scope>NUCLEOTIDE SEQUENCE</scope>
</reference>
<accession>A0A0E9TSU3</accession>
<evidence type="ECO:0000313" key="2">
    <source>
        <dbReference type="EMBL" id="JAH56542.1"/>
    </source>
</evidence>
<evidence type="ECO:0000256" key="1">
    <source>
        <dbReference type="SAM" id="MobiDB-lite"/>
    </source>
</evidence>
<dbReference type="EMBL" id="GBXM01052035">
    <property type="protein sequence ID" value="JAH56542.1"/>
    <property type="molecule type" value="Transcribed_RNA"/>
</dbReference>
<proteinExistence type="predicted"/>
<protein>
    <submittedName>
        <fullName evidence="2">Uncharacterized protein</fullName>
    </submittedName>
</protein>